<protein>
    <submittedName>
        <fullName evidence="2">Uncharacterized protein</fullName>
    </submittedName>
</protein>
<feature type="region of interest" description="Disordered" evidence="1">
    <location>
        <begin position="1"/>
        <end position="63"/>
    </location>
</feature>
<comment type="caution">
    <text evidence="2">The sequence shown here is derived from an EMBL/GenBank/DDBJ whole genome shotgun (WGS) entry which is preliminary data.</text>
</comment>
<evidence type="ECO:0000313" key="3">
    <source>
        <dbReference type="Proteomes" id="UP000784294"/>
    </source>
</evidence>
<accession>A0A3S5FDS6</accession>
<organism evidence="2 3">
    <name type="scientific">Protopolystoma xenopodis</name>
    <dbReference type="NCBI Taxonomy" id="117903"/>
    <lineage>
        <taxon>Eukaryota</taxon>
        <taxon>Metazoa</taxon>
        <taxon>Spiralia</taxon>
        <taxon>Lophotrochozoa</taxon>
        <taxon>Platyhelminthes</taxon>
        <taxon>Monogenea</taxon>
        <taxon>Polyopisthocotylea</taxon>
        <taxon>Polystomatidea</taxon>
        <taxon>Polystomatidae</taxon>
        <taxon>Protopolystoma</taxon>
    </lineage>
</organism>
<feature type="compositionally biased region" description="Basic residues" evidence="1">
    <location>
        <begin position="8"/>
        <end position="19"/>
    </location>
</feature>
<reference evidence="2" key="1">
    <citation type="submission" date="2018-11" db="EMBL/GenBank/DDBJ databases">
        <authorList>
            <consortium name="Pathogen Informatics"/>
        </authorList>
    </citation>
    <scope>NUCLEOTIDE SEQUENCE</scope>
</reference>
<evidence type="ECO:0000313" key="2">
    <source>
        <dbReference type="EMBL" id="VEL20754.1"/>
    </source>
</evidence>
<keyword evidence="3" id="KW-1185">Reference proteome</keyword>
<gene>
    <name evidence="2" type="ORF">PXEA_LOCUS14194</name>
</gene>
<dbReference type="EMBL" id="CAAALY010047869">
    <property type="protein sequence ID" value="VEL20754.1"/>
    <property type="molecule type" value="Genomic_DNA"/>
</dbReference>
<evidence type="ECO:0000256" key="1">
    <source>
        <dbReference type="SAM" id="MobiDB-lite"/>
    </source>
</evidence>
<proteinExistence type="predicted"/>
<dbReference type="AlphaFoldDB" id="A0A3S5FDS6"/>
<sequence>MVDERSGRFHPKRGKRCRGLRQPERRLKSKRLKYNGSSEWQRSESRRLPRPGDLVGPGGQSDRTMRNLNWGEACARQVDDLFLHLFRPLRSTCTGSAELSQAEVLQQDATFYFSSLQRRINKIRSTICPGPGNPRNWQQSLGEAINRRLMESAKDVDTEFTKNTKIFSQSLESTSSRGCVVQSAKKRERSVDERPKQVDFWQRHDDENGVNFGLVDGLSLSPNRPRTCWSVERRLQLAVCAAPTQLASRLGVSCCTFRRQVVDDRVETAPDPKLRRRGTHQLARSRFSPALRRVATETALGLPNLVSRRG</sequence>
<dbReference type="Proteomes" id="UP000784294">
    <property type="component" value="Unassembled WGS sequence"/>
</dbReference>
<name>A0A3S5FDS6_9PLAT</name>